<evidence type="ECO:0000313" key="2">
    <source>
        <dbReference type="RefSeq" id="XP_014524361.1"/>
    </source>
</evidence>
<keyword evidence="1" id="KW-1185">Reference proteome</keyword>
<sequence>MRLHAYESSRTYKDKVKFYHVKKLIKRTFHPGDLVVLFNSRLKLFPGKLKSKWSGPFVVKCVFQSGVVELESSTDANQERSWIVNGQRIKHYVGGDVEQFALVMMLVDP</sequence>
<dbReference type="GeneID" id="106780573"/>
<name>A0A1S3W1E1_VIGRR</name>
<gene>
    <name evidence="2" type="primary">LOC106780573</name>
</gene>
<dbReference type="RefSeq" id="XP_014524361.1">
    <property type="nucleotide sequence ID" value="XM_014668875.1"/>
</dbReference>
<organism evidence="1 2">
    <name type="scientific">Vigna radiata var. radiata</name>
    <name type="common">Mung bean</name>
    <name type="synonym">Phaseolus aureus</name>
    <dbReference type="NCBI Taxonomy" id="3916"/>
    <lineage>
        <taxon>Eukaryota</taxon>
        <taxon>Viridiplantae</taxon>
        <taxon>Streptophyta</taxon>
        <taxon>Embryophyta</taxon>
        <taxon>Tracheophyta</taxon>
        <taxon>Spermatophyta</taxon>
        <taxon>Magnoliopsida</taxon>
        <taxon>eudicotyledons</taxon>
        <taxon>Gunneridae</taxon>
        <taxon>Pentapetalae</taxon>
        <taxon>rosids</taxon>
        <taxon>fabids</taxon>
        <taxon>Fabales</taxon>
        <taxon>Fabaceae</taxon>
        <taxon>Papilionoideae</taxon>
        <taxon>50 kb inversion clade</taxon>
        <taxon>NPAAA clade</taxon>
        <taxon>indigoferoid/millettioid clade</taxon>
        <taxon>Phaseoleae</taxon>
        <taxon>Vigna</taxon>
    </lineage>
</organism>
<proteinExistence type="predicted"/>
<dbReference type="Proteomes" id="UP000087766">
    <property type="component" value="Unplaced"/>
</dbReference>
<accession>A0A1S3W1E1</accession>
<protein>
    <submittedName>
        <fullName evidence="2">Uncharacterized protein LOC106780573</fullName>
    </submittedName>
</protein>
<evidence type="ECO:0000313" key="1">
    <source>
        <dbReference type="Proteomes" id="UP000087766"/>
    </source>
</evidence>
<dbReference type="OrthoDB" id="10621734at2759"/>
<dbReference type="AlphaFoldDB" id="A0A1S3W1E1"/>
<dbReference type="KEGG" id="vra:106780573"/>
<reference evidence="2" key="1">
    <citation type="submission" date="2025-08" db="UniProtKB">
        <authorList>
            <consortium name="RefSeq"/>
        </authorList>
    </citation>
    <scope>IDENTIFICATION</scope>
    <source>
        <tissue evidence="2">Leaf</tissue>
    </source>
</reference>